<evidence type="ECO:0000256" key="1">
    <source>
        <dbReference type="ARBA" id="ARBA00022679"/>
    </source>
</evidence>
<dbReference type="InterPro" id="IPR050483">
    <property type="entry name" value="CoA-transferase_III_domain"/>
</dbReference>
<dbReference type="InterPro" id="IPR023606">
    <property type="entry name" value="CoA-Trfase_III_dom_1_sf"/>
</dbReference>
<dbReference type="SUPFAM" id="SSF89796">
    <property type="entry name" value="CoA-transferase family III (CaiB/BaiF)"/>
    <property type="match status" value="2"/>
</dbReference>
<dbReference type="InterPro" id="IPR003673">
    <property type="entry name" value="CoA-Trfase_fam_III"/>
</dbReference>
<keyword evidence="1 2" id="KW-0808">Transferase</keyword>
<dbReference type="AlphaFoldDB" id="A0A7X0SJA8"/>
<evidence type="ECO:0000313" key="2">
    <source>
        <dbReference type="EMBL" id="MBB6731011.1"/>
    </source>
</evidence>
<dbReference type="Proteomes" id="UP000564644">
    <property type="component" value="Unassembled WGS sequence"/>
</dbReference>
<protein>
    <submittedName>
        <fullName evidence="2">CoA transferase</fullName>
    </submittedName>
</protein>
<keyword evidence="3" id="KW-1185">Reference proteome</keyword>
<organism evidence="2 3">
    <name type="scientific">Cohnella zeiphila</name>
    <dbReference type="NCBI Taxonomy" id="2761120"/>
    <lineage>
        <taxon>Bacteria</taxon>
        <taxon>Bacillati</taxon>
        <taxon>Bacillota</taxon>
        <taxon>Bacilli</taxon>
        <taxon>Bacillales</taxon>
        <taxon>Paenibacillaceae</taxon>
        <taxon>Cohnella</taxon>
    </lineage>
</organism>
<sequence>MADKPLSGITVVDFSQFLSGPYTGLRLADLGARVVKIENPRGGDLCRRLYISNVEIEGDSSLFHAINRNKMSFCVDLKDERERLPLVRLLEKADVVIQNFRPGVIERLGFGYEDVRRINPRIVYGSISGYGTEGPLAEAPGQDLLVQSLTGLARLGEEDGEAPMAYGLAVADMSAGALLAEGILAALVRRSIAGQGALVEVSLLESTLDLMQEALADAPVGALAAKPDGLPAEAPVAGAAGAFRAESGPLPAERPDLAPAEMFRAESGSESAKAPDVAQAEIYRPESGFESVKAPDVAPAGIYRTGDSYIAIGRGAPLFALGRAIGWFDAEERVLAPAGSRAAQPGIRERLQSKFGERTTAEWLASIEQAGIPCSEVLDWPNLLKHDGFRALEMIQTVRRASGATLAALRCPIRIDGKRLTSATGSPGIGEHNTAILRELEGR</sequence>
<dbReference type="PANTHER" id="PTHR48207:SF4">
    <property type="entry name" value="BLL6097 PROTEIN"/>
    <property type="match status" value="1"/>
</dbReference>
<comment type="caution">
    <text evidence="2">The sequence shown here is derived from an EMBL/GenBank/DDBJ whole genome shotgun (WGS) entry which is preliminary data.</text>
</comment>
<proteinExistence type="predicted"/>
<gene>
    <name evidence="2" type="ORF">H7C18_08855</name>
</gene>
<dbReference type="Gene3D" id="3.40.50.10540">
    <property type="entry name" value="Crotonobetainyl-coa:carnitine coa-transferase, domain 1"/>
    <property type="match status" value="2"/>
</dbReference>
<accession>A0A7X0SJA8</accession>
<name>A0A7X0SJA8_9BACL</name>
<dbReference type="EMBL" id="JACJVO010000009">
    <property type="protein sequence ID" value="MBB6731011.1"/>
    <property type="molecule type" value="Genomic_DNA"/>
</dbReference>
<dbReference type="PANTHER" id="PTHR48207">
    <property type="entry name" value="SUCCINATE--HYDROXYMETHYLGLUTARATE COA-TRANSFERASE"/>
    <property type="match status" value="1"/>
</dbReference>
<dbReference type="RefSeq" id="WP_185128664.1">
    <property type="nucleotide sequence ID" value="NZ_JACJVO010000009.1"/>
</dbReference>
<dbReference type="Pfam" id="PF02515">
    <property type="entry name" value="CoA_transf_3"/>
    <property type="match status" value="2"/>
</dbReference>
<dbReference type="GO" id="GO:0008410">
    <property type="term" value="F:CoA-transferase activity"/>
    <property type="evidence" value="ECO:0007669"/>
    <property type="project" value="TreeGrafter"/>
</dbReference>
<evidence type="ECO:0000313" key="3">
    <source>
        <dbReference type="Proteomes" id="UP000564644"/>
    </source>
</evidence>
<reference evidence="2 3" key="1">
    <citation type="submission" date="2020-08" db="EMBL/GenBank/DDBJ databases">
        <title>Cohnella phylogeny.</title>
        <authorList>
            <person name="Dunlap C."/>
        </authorList>
    </citation>
    <scope>NUCLEOTIDE SEQUENCE [LARGE SCALE GENOMIC DNA]</scope>
    <source>
        <strain evidence="2 3">CBP 2801</strain>
    </source>
</reference>